<dbReference type="AlphaFoldDB" id="A0A0B7AFE2"/>
<gene>
    <name evidence="2" type="primary">ORF115018</name>
</gene>
<keyword evidence="1" id="KW-1133">Transmembrane helix</keyword>
<organism evidence="2">
    <name type="scientific">Arion vulgaris</name>
    <dbReference type="NCBI Taxonomy" id="1028688"/>
    <lineage>
        <taxon>Eukaryota</taxon>
        <taxon>Metazoa</taxon>
        <taxon>Spiralia</taxon>
        <taxon>Lophotrochozoa</taxon>
        <taxon>Mollusca</taxon>
        <taxon>Gastropoda</taxon>
        <taxon>Heterobranchia</taxon>
        <taxon>Euthyneura</taxon>
        <taxon>Panpulmonata</taxon>
        <taxon>Eupulmonata</taxon>
        <taxon>Stylommatophora</taxon>
        <taxon>Helicina</taxon>
        <taxon>Arionoidea</taxon>
        <taxon>Arionidae</taxon>
        <taxon>Arion</taxon>
    </lineage>
</organism>
<dbReference type="EMBL" id="HACG01032497">
    <property type="protein sequence ID" value="CEK79362.1"/>
    <property type="molecule type" value="Transcribed_RNA"/>
</dbReference>
<protein>
    <submittedName>
        <fullName evidence="2">Uncharacterized protein</fullName>
    </submittedName>
</protein>
<evidence type="ECO:0000256" key="1">
    <source>
        <dbReference type="SAM" id="Phobius"/>
    </source>
</evidence>
<proteinExistence type="predicted"/>
<sequence length="56" mass="6730">VYLLKLQSKFNRRLTICLFALYVFVSSWNISMLARRVRPQIQVDKQKTGLFNFFCK</sequence>
<feature type="non-terminal residue" evidence="2">
    <location>
        <position position="1"/>
    </location>
</feature>
<keyword evidence="1" id="KW-0812">Transmembrane</keyword>
<accession>A0A0B7AFE2</accession>
<name>A0A0B7AFE2_9EUPU</name>
<reference evidence="2" key="1">
    <citation type="submission" date="2014-12" db="EMBL/GenBank/DDBJ databases">
        <title>Insight into the proteome of Arion vulgaris.</title>
        <authorList>
            <person name="Aradska J."/>
            <person name="Bulat T."/>
            <person name="Smidak R."/>
            <person name="Sarate P."/>
            <person name="Gangsoo J."/>
            <person name="Sialana F."/>
            <person name="Bilban M."/>
            <person name="Lubec G."/>
        </authorList>
    </citation>
    <scope>NUCLEOTIDE SEQUENCE</scope>
    <source>
        <tissue evidence="2">Skin</tissue>
    </source>
</reference>
<evidence type="ECO:0000313" key="2">
    <source>
        <dbReference type="EMBL" id="CEK79362.1"/>
    </source>
</evidence>
<feature type="transmembrane region" description="Helical" evidence="1">
    <location>
        <begin position="12"/>
        <end position="30"/>
    </location>
</feature>
<keyword evidence="1" id="KW-0472">Membrane</keyword>